<sequence>MTSELKKEIYNKYRSYLAANYNEKYIYRLIIQEGYRQEDVDEVMKDIYADQQKTLKEKNKYRSIISIILYIIGTIVLVAAIGFIIVGLINIAIPLFCLTVIIWIGANR</sequence>
<keyword evidence="1" id="KW-0472">Membrane</keyword>
<proteinExistence type="predicted"/>
<feature type="transmembrane region" description="Helical" evidence="1">
    <location>
        <begin position="87"/>
        <end position="106"/>
    </location>
</feature>
<keyword evidence="1" id="KW-0812">Transmembrane</keyword>
<dbReference type="RefSeq" id="WP_076504311.1">
    <property type="nucleotide sequence ID" value="NZ_FTNY01000001.1"/>
</dbReference>
<organism evidence="2 3">
    <name type="scientific">Chryseobacterium shigense</name>
    <dbReference type="NCBI Taxonomy" id="297244"/>
    <lineage>
        <taxon>Bacteria</taxon>
        <taxon>Pseudomonadati</taxon>
        <taxon>Bacteroidota</taxon>
        <taxon>Flavobacteriia</taxon>
        <taxon>Flavobacteriales</taxon>
        <taxon>Weeksellaceae</taxon>
        <taxon>Chryseobacterium group</taxon>
        <taxon>Chryseobacterium</taxon>
    </lineage>
</organism>
<reference evidence="3" key="1">
    <citation type="submission" date="2017-01" db="EMBL/GenBank/DDBJ databases">
        <authorList>
            <person name="Varghese N."/>
            <person name="Submissions S."/>
        </authorList>
    </citation>
    <scope>NUCLEOTIDE SEQUENCE [LARGE SCALE GENOMIC DNA]</scope>
    <source>
        <strain evidence="3">DSM 17126</strain>
    </source>
</reference>
<evidence type="ECO:0000256" key="1">
    <source>
        <dbReference type="SAM" id="Phobius"/>
    </source>
</evidence>
<evidence type="ECO:0000313" key="3">
    <source>
        <dbReference type="Proteomes" id="UP000186373"/>
    </source>
</evidence>
<feature type="transmembrane region" description="Helical" evidence="1">
    <location>
        <begin position="61"/>
        <end position="81"/>
    </location>
</feature>
<evidence type="ECO:0000313" key="2">
    <source>
        <dbReference type="EMBL" id="SIS29365.1"/>
    </source>
</evidence>
<gene>
    <name evidence="2" type="ORF">SAMN05421639_101439</name>
</gene>
<accession>A0A1N7HWZ6</accession>
<dbReference type="AlphaFoldDB" id="A0A1N7HWZ6"/>
<protein>
    <submittedName>
        <fullName evidence="2">Uncharacterized protein</fullName>
    </submittedName>
</protein>
<keyword evidence="3" id="KW-1185">Reference proteome</keyword>
<dbReference type="Proteomes" id="UP000186373">
    <property type="component" value="Unassembled WGS sequence"/>
</dbReference>
<name>A0A1N7HWZ6_9FLAO</name>
<keyword evidence="1" id="KW-1133">Transmembrane helix</keyword>
<dbReference type="EMBL" id="FTNY01000001">
    <property type="protein sequence ID" value="SIS29365.1"/>
    <property type="molecule type" value="Genomic_DNA"/>
</dbReference>
<dbReference type="OrthoDB" id="1263388at2"/>